<proteinExistence type="predicted"/>
<sequence length="55" mass="6389">MKWYSMRQVAKELGMAVNTFKANYLEKFPPDRETAKYKGYTQASLDKIKQELGAN</sequence>
<organism evidence="1">
    <name type="scientific">uncultured Caudovirales phage</name>
    <dbReference type="NCBI Taxonomy" id="2100421"/>
    <lineage>
        <taxon>Viruses</taxon>
        <taxon>Duplodnaviria</taxon>
        <taxon>Heunggongvirae</taxon>
        <taxon>Uroviricota</taxon>
        <taxon>Caudoviricetes</taxon>
        <taxon>Peduoviridae</taxon>
        <taxon>Maltschvirus</taxon>
        <taxon>Maltschvirus maltsch</taxon>
    </lineage>
</organism>
<accession>A0A2H4JBW6</accession>
<evidence type="ECO:0000313" key="1">
    <source>
        <dbReference type="EMBL" id="ASN69531.1"/>
    </source>
</evidence>
<name>A0A2H4JBW6_9CAUD</name>
<reference evidence="1" key="1">
    <citation type="submission" date="2017-06" db="EMBL/GenBank/DDBJ databases">
        <title>Novel phages from South African skin metaviromes.</title>
        <authorList>
            <person name="van Zyl L.J."/>
            <person name="Abrahams Y."/>
            <person name="Stander E.A."/>
            <person name="Kirby B.M."/>
            <person name="Clavaud C."/>
            <person name="Farcet C."/>
            <person name="Breton L."/>
            <person name="Trindade M.I."/>
        </authorList>
    </citation>
    <scope>NUCLEOTIDE SEQUENCE</scope>
</reference>
<protein>
    <submittedName>
        <fullName evidence="1">Uncharacterized protein</fullName>
    </submittedName>
</protein>
<gene>
    <name evidence="1" type="ORF">2F2_14</name>
</gene>
<dbReference type="EMBL" id="MF417892">
    <property type="protein sequence ID" value="ASN69531.1"/>
    <property type="molecule type" value="Genomic_DNA"/>
</dbReference>